<dbReference type="InterPro" id="IPR041545">
    <property type="entry name" value="DUF5601"/>
</dbReference>
<gene>
    <name evidence="3" type="ORF">M0812_01336</name>
</gene>
<dbReference type="AlphaFoldDB" id="A0AAV8A5K1"/>
<feature type="compositionally biased region" description="Polar residues" evidence="1">
    <location>
        <begin position="326"/>
        <end position="336"/>
    </location>
</feature>
<evidence type="ECO:0000313" key="4">
    <source>
        <dbReference type="Proteomes" id="UP001146793"/>
    </source>
</evidence>
<evidence type="ECO:0000259" key="2">
    <source>
        <dbReference type="PROSITE" id="PS51205"/>
    </source>
</evidence>
<dbReference type="GO" id="GO:0030139">
    <property type="term" value="C:endocytic vesicle"/>
    <property type="evidence" value="ECO:0007669"/>
    <property type="project" value="TreeGrafter"/>
</dbReference>
<feature type="region of interest" description="Disordered" evidence="1">
    <location>
        <begin position="95"/>
        <end position="206"/>
    </location>
</feature>
<dbReference type="InterPro" id="IPR045046">
    <property type="entry name" value="Vps9-like"/>
</dbReference>
<protein>
    <submittedName>
        <fullName evidence="3">Rab gdp/gtp exchange factor</fullName>
    </submittedName>
</protein>
<feature type="region of interest" description="Disordered" evidence="1">
    <location>
        <begin position="321"/>
        <end position="359"/>
    </location>
</feature>
<reference evidence="3" key="1">
    <citation type="submission" date="2022-08" db="EMBL/GenBank/DDBJ databases">
        <title>Novel sulphate-reducing endosymbionts in the free-living metamonad Anaeramoeba.</title>
        <authorList>
            <person name="Jerlstrom-Hultqvist J."/>
            <person name="Cepicka I."/>
            <person name="Gallot-Lavallee L."/>
            <person name="Salas-Leiva D."/>
            <person name="Curtis B.A."/>
            <person name="Zahonova K."/>
            <person name="Pipaliya S."/>
            <person name="Dacks J."/>
            <person name="Roger A.J."/>
        </authorList>
    </citation>
    <scope>NUCLEOTIDE SEQUENCE</scope>
    <source>
        <strain evidence="3">Busselton2</strain>
    </source>
</reference>
<sequence length="774" mass="92526">MENEPDFENNNNQLFELLSLDFDLQKFLKRISFNEILFAFPKNDITKEQSLTKSDLLQHILIRSLKNPKHFVTLNGIYGIIEEYPLTNQKKLIKEQEHEKEKVNRNEKQNQEKQSLISSQVKKTTNCNENQKGKLNNNSLKLEKKRTKLPPQPKSNVIKNRVNTSIAQDQEKEQEKIREQEKEQQREKENEQTHNNQKMVSNKKEEKIQKRKMRLYLMGFDRNYFQTVQNNHLNINLENFLRLFDDQKKWNNSQNDQRKRQYIICHLEETRIEFSNELFVKILILDQTFIFLESGNIHYNQQEFLNKKEIEEGKIKRNRNNINRNLNQEIPENESNTIRKEKEKSSNFKKENNPNNSKKKCHINIKPYVKEINDFLTYFKNNDIDYDQIPTYLQHFIQSLCKKILSKFESNLETRKPAILDYLEELIHSKVYDKIIYLMKLNWKFDQDRVFRLTIKKLGWIKLHHLTVNTQNIDLSKIEKAKKELQKITYVKTPRKKIKYLFNCCQIINSSIPKQKKDEIGIDRFLPILIYILLHSKIPNIKSNLEYINKFKKTGELQSNKRQYSILHLKSAVSFLESVTPDQLFINLRIWEENMKKKKNGTESNKKCKMKNKKKNEEAKKIKNKKANKFKENKNQKKIIQEIENVNNYTNINHNYNNNNNKEDNLDASGITKENNKEFDNMSLKCNTINELSGNKELTKNNLPINKSKIVNLNIPNVEKLKFSELQLKPLNENFTDFDINTLPLGKVNDFVNEYKKLFFNYNLLQTFIQNQEK</sequence>
<dbReference type="Pfam" id="PF02204">
    <property type="entry name" value="VPS9"/>
    <property type="match status" value="1"/>
</dbReference>
<feature type="compositionally biased region" description="Basic and acidic residues" evidence="1">
    <location>
        <begin position="337"/>
        <end position="352"/>
    </location>
</feature>
<feature type="compositionally biased region" description="Basic and acidic residues" evidence="1">
    <location>
        <begin position="169"/>
        <end position="192"/>
    </location>
</feature>
<dbReference type="GO" id="GO:0005829">
    <property type="term" value="C:cytosol"/>
    <property type="evidence" value="ECO:0007669"/>
    <property type="project" value="TreeGrafter"/>
</dbReference>
<feature type="domain" description="VPS9" evidence="2">
    <location>
        <begin position="445"/>
        <end position="585"/>
    </location>
</feature>
<dbReference type="GO" id="GO:0031267">
    <property type="term" value="F:small GTPase binding"/>
    <property type="evidence" value="ECO:0007669"/>
    <property type="project" value="TreeGrafter"/>
</dbReference>
<dbReference type="GO" id="GO:0016192">
    <property type="term" value="P:vesicle-mediated transport"/>
    <property type="evidence" value="ECO:0007669"/>
    <property type="project" value="InterPro"/>
</dbReference>
<dbReference type="Pfam" id="PF18151">
    <property type="entry name" value="DUF5601"/>
    <property type="match status" value="1"/>
</dbReference>
<feature type="compositionally biased region" description="Polar residues" evidence="1">
    <location>
        <begin position="154"/>
        <end position="167"/>
    </location>
</feature>
<name>A0AAV8A5K1_9EUKA</name>
<dbReference type="SUPFAM" id="SSF109993">
    <property type="entry name" value="VPS9 domain"/>
    <property type="match status" value="1"/>
</dbReference>
<organism evidence="3 4">
    <name type="scientific">Anaeramoeba flamelloides</name>
    <dbReference type="NCBI Taxonomy" id="1746091"/>
    <lineage>
        <taxon>Eukaryota</taxon>
        <taxon>Metamonada</taxon>
        <taxon>Anaeramoebidae</taxon>
        <taxon>Anaeramoeba</taxon>
    </lineage>
</organism>
<accession>A0AAV8A5K1</accession>
<feature type="compositionally biased region" description="Polar residues" evidence="1">
    <location>
        <begin position="112"/>
        <end position="130"/>
    </location>
</feature>
<feature type="region of interest" description="Disordered" evidence="1">
    <location>
        <begin position="599"/>
        <end position="619"/>
    </location>
</feature>
<dbReference type="EMBL" id="JANTQA010000015">
    <property type="protein sequence ID" value="KAJ3448850.1"/>
    <property type="molecule type" value="Genomic_DNA"/>
</dbReference>
<evidence type="ECO:0000256" key="1">
    <source>
        <dbReference type="SAM" id="MobiDB-lite"/>
    </source>
</evidence>
<dbReference type="PROSITE" id="PS51205">
    <property type="entry name" value="VPS9"/>
    <property type="match status" value="1"/>
</dbReference>
<dbReference type="GO" id="GO:0005085">
    <property type="term" value="F:guanyl-nucleotide exchange factor activity"/>
    <property type="evidence" value="ECO:0007669"/>
    <property type="project" value="InterPro"/>
</dbReference>
<dbReference type="InterPro" id="IPR003123">
    <property type="entry name" value="VPS9"/>
</dbReference>
<dbReference type="PANTHER" id="PTHR23101">
    <property type="entry name" value="RAB GDP/GTP EXCHANGE FACTOR"/>
    <property type="match status" value="1"/>
</dbReference>
<comment type="caution">
    <text evidence="3">The sequence shown here is derived from an EMBL/GenBank/DDBJ whole genome shotgun (WGS) entry which is preliminary data.</text>
</comment>
<evidence type="ECO:0000313" key="3">
    <source>
        <dbReference type="EMBL" id="KAJ3448850.1"/>
    </source>
</evidence>
<dbReference type="Gene3D" id="1.20.1050.80">
    <property type="entry name" value="VPS9 domain"/>
    <property type="match status" value="1"/>
</dbReference>
<dbReference type="SMART" id="SM00167">
    <property type="entry name" value="VPS9"/>
    <property type="match status" value="1"/>
</dbReference>
<feature type="compositionally biased region" description="Basic and acidic residues" evidence="1">
    <location>
        <begin position="95"/>
        <end position="111"/>
    </location>
</feature>
<dbReference type="InterPro" id="IPR037191">
    <property type="entry name" value="VPS9_dom_sf"/>
</dbReference>
<dbReference type="Proteomes" id="UP001146793">
    <property type="component" value="Unassembled WGS sequence"/>
</dbReference>
<dbReference type="PANTHER" id="PTHR23101:SF25">
    <property type="entry name" value="GTPASE-ACTIVATING PROTEIN AND VPS9 DOMAIN-CONTAINING PROTEIN 1"/>
    <property type="match status" value="1"/>
</dbReference>
<proteinExistence type="predicted"/>